<gene>
    <name evidence="2" type="ORF">J2Z42_002362</name>
</gene>
<dbReference type="RefSeq" id="WP_209702920.1">
    <property type="nucleotide sequence ID" value="NZ_JAGGLM010000018.1"/>
</dbReference>
<evidence type="ECO:0000259" key="1">
    <source>
        <dbReference type="Pfam" id="PF04073"/>
    </source>
</evidence>
<proteinExistence type="predicted"/>
<keyword evidence="3" id="KW-1185">Reference proteome</keyword>
<name>A0ABS4KUE8_9CLOT</name>
<evidence type="ECO:0000313" key="2">
    <source>
        <dbReference type="EMBL" id="MBP2033655.1"/>
    </source>
</evidence>
<dbReference type="EMBL" id="JAGGLM010000018">
    <property type="protein sequence ID" value="MBP2033655.1"/>
    <property type="molecule type" value="Genomic_DNA"/>
</dbReference>
<sequence length="155" mass="17630">MSVENVVKYFNDRNIENPVFKLQASGATVDEAAETLQIEPKYIAKTLAFKLKDEDILIVVRGDLKVSNRKFKDLFRIKAKMVDHDKVLNEIGHPVGGLCPFGLKNEIKIYVDISIKDFDYVYPAAGSRDYALKISPDEMYNLTNAQWVDVCKDPE</sequence>
<dbReference type="InterPro" id="IPR036754">
    <property type="entry name" value="YbaK/aa-tRNA-synt-asso_dom_sf"/>
</dbReference>
<protein>
    <submittedName>
        <fullName evidence="2">Cys-tRNA(Pro) deacylase</fullName>
    </submittedName>
</protein>
<dbReference type="CDD" id="cd04333">
    <property type="entry name" value="ProX_deacylase"/>
    <property type="match status" value="1"/>
</dbReference>
<evidence type="ECO:0000313" key="3">
    <source>
        <dbReference type="Proteomes" id="UP001519307"/>
    </source>
</evidence>
<accession>A0ABS4KUE8</accession>
<dbReference type="PANTHER" id="PTHR30411:SF1">
    <property type="entry name" value="CYTOPLASMIC PROTEIN"/>
    <property type="match status" value="1"/>
</dbReference>
<dbReference type="Proteomes" id="UP001519307">
    <property type="component" value="Unassembled WGS sequence"/>
</dbReference>
<dbReference type="SUPFAM" id="SSF55826">
    <property type="entry name" value="YbaK/ProRS associated domain"/>
    <property type="match status" value="1"/>
</dbReference>
<organism evidence="2 3">
    <name type="scientific">Clostridium algifaecis</name>
    <dbReference type="NCBI Taxonomy" id="1472040"/>
    <lineage>
        <taxon>Bacteria</taxon>
        <taxon>Bacillati</taxon>
        <taxon>Bacillota</taxon>
        <taxon>Clostridia</taxon>
        <taxon>Eubacteriales</taxon>
        <taxon>Clostridiaceae</taxon>
        <taxon>Clostridium</taxon>
    </lineage>
</organism>
<dbReference type="PANTHER" id="PTHR30411">
    <property type="entry name" value="CYTOPLASMIC PROTEIN"/>
    <property type="match status" value="1"/>
</dbReference>
<dbReference type="Pfam" id="PF04073">
    <property type="entry name" value="tRNA_edit"/>
    <property type="match status" value="1"/>
</dbReference>
<dbReference type="Gene3D" id="3.90.960.10">
    <property type="entry name" value="YbaK/aminoacyl-tRNA synthetase-associated domain"/>
    <property type="match status" value="1"/>
</dbReference>
<reference evidence="2 3" key="1">
    <citation type="submission" date="2021-03" db="EMBL/GenBank/DDBJ databases">
        <title>Genomic Encyclopedia of Type Strains, Phase IV (KMG-IV): sequencing the most valuable type-strain genomes for metagenomic binning, comparative biology and taxonomic classification.</title>
        <authorList>
            <person name="Goeker M."/>
        </authorList>
    </citation>
    <scope>NUCLEOTIDE SEQUENCE [LARGE SCALE GENOMIC DNA]</scope>
    <source>
        <strain evidence="2 3">DSM 28783</strain>
    </source>
</reference>
<comment type="caution">
    <text evidence="2">The sequence shown here is derived from an EMBL/GenBank/DDBJ whole genome shotgun (WGS) entry which is preliminary data.</text>
</comment>
<dbReference type="InterPro" id="IPR007214">
    <property type="entry name" value="YbaK/aa-tRNA-synth-assoc-dom"/>
</dbReference>
<feature type="domain" description="YbaK/aminoacyl-tRNA synthetase-associated" evidence="1">
    <location>
        <begin position="26"/>
        <end position="139"/>
    </location>
</feature>